<evidence type="ECO:0000313" key="8">
    <source>
        <dbReference type="Proteomes" id="UP000323521"/>
    </source>
</evidence>
<comment type="catalytic activity">
    <reaction evidence="1">
        <text>L-aspartate = fumarate + NH4(+)</text>
        <dbReference type="Rhea" id="RHEA:16601"/>
        <dbReference type="ChEBI" id="CHEBI:28938"/>
        <dbReference type="ChEBI" id="CHEBI:29806"/>
        <dbReference type="ChEBI" id="CHEBI:29991"/>
        <dbReference type="EC" id="4.3.1.1"/>
    </reaction>
</comment>
<dbReference type="InterPro" id="IPR022761">
    <property type="entry name" value="Fumarate_lyase_N"/>
</dbReference>
<dbReference type="InterPro" id="IPR051546">
    <property type="entry name" value="Aspartate_Ammonia-Lyase"/>
</dbReference>
<dbReference type="InterPro" id="IPR020557">
    <property type="entry name" value="Fumarate_lyase_CS"/>
</dbReference>
<dbReference type="AlphaFoldDB" id="A0A3G1KR00"/>
<dbReference type="NCBIfam" id="NF008909">
    <property type="entry name" value="PRK12273.1"/>
    <property type="match status" value="1"/>
</dbReference>
<accession>A0A3G1KR00</accession>
<dbReference type="RefSeq" id="WP_148134123.1">
    <property type="nucleotide sequence ID" value="NZ_CP017634.1"/>
</dbReference>
<evidence type="ECO:0000313" key="7">
    <source>
        <dbReference type="EMBL" id="ATW24888.1"/>
    </source>
</evidence>
<feature type="domain" description="Fumarase C C-terminal" evidence="6">
    <location>
        <begin position="404"/>
        <end position="457"/>
    </location>
</feature>
<organism evidence="7 8">
    <name type="scientific">Formimonas warabiya</name>
    <dbReference type="NCBI Taxonomy" id="1761012"/>
    <lineage>
        <taxon>Bacteria</taxon>
        <taxon>Bacillati</taxon>
        <taxon>Bacillota</taxon>
        <taxon>Clostridia</taxon>
        <taxon>Eubacteriales</taxon>
        <taxon>Peptococcaceae</taxon>
        <taxon>Candidatus Formimonas</taxon>
    </lineage>
</organism>
<evidence type="ECO:0000256" key="3">
    <source>
        <dbReference type="ARBA" id="ARBA00022605"/>
    </source>
</evidence>
<evidence type="ECO:0000256" key="1">
    <source>
        <dbReference type="ARBA" id="ARBA00001494"/>
    </source>
</evidence>
<protein>
    <recommendedName>
        <fullName evidence="2">aspartate ammonia-lyase</fullName>
        <ecNumber evidence="2">4.3.1.1</ecNumber>
    </recommendedName>
</protein>
<keyword evidence="3" id="KW-0028">Amino-acid biosynthesis</keyword>
<dbReference type="Gene3D" id="1.10.40.30">
    <property type="entry name" value="Fumarase/aspartase (C-terminal domain)"/>
    <property type="match status" value="1"/>
</dbReference>
<dbReference type="GO" id="GO:0008797">
    <property type="term" value="F:aspartate ammonia-lyase activity"/>
    <property type="evidence" value="ECO:0007669"/>
    <property type="project" value="UniProtKB-EC"/>
</dbReference>
<dbReference type="InterPro" id="IPR018951">
    <property type="entry name" value="Fumarase_C_C"/>
</dbReference>
<dbReference type="GO" id="GO:0008652">
    <property type="term" value="P:amino acid biosynthetic process"/>
    <property type="evidence" value="ECO:0007669"/>
    <property type="project" value="UniProtKB-KW"/>
</dbReference>
<sequence>MRVEKDFLGEVRVPQEHYFGGQTVRALHNFPISGLKLDPDLVKALGMIKYAAAWGNFSMGLLAEPVGEAIMEAAEAVINGELPDEFPLDPIQGGAGTSANMNANEVIANKAIEILGGKKGDYHFVSPNTHVNMSQSTNDVFPTAIRIACLIKSSRLTEATQELMKALRQKEKEFDGILKMGRTQLQDAVPVRLGQEFGAWAQAVQRSSHRLAIAEQNLQEINLGGTAIGTALNADPGYIEQAVKNLARVSGFNLRKAENLIDATQHADVFAEAADALKAFALVLGKIANDLRLLSSGPKCGFKEINLPEVQPGSSIMPYKVNPVIPEVVNQVVFQVVGNNVTISMAVEAGQLELNAMEPIIAFNLFQSYDLMTNVIQVFTQRCMRGITANKEICRKMVEHSIGIVTALNPHIGYENSCSIAEEAYQTGKSVREVILNRGLLSAKELDVILKPKEMTEPGIAGKELLKEKIS</sequence>
<dbReference type="GO" id="GO:0006099">
    <property type="term" value="P:tricarboxylic acid cycle"/>
    <property type="evidence" value="ECO:0007669"/>
    <property type="project" value="InterPro"/>
</dbReference>
<dbReference type="OrthoDB" id="9802809at2"/>
<dbReference type="EMBL" id="CP017634">
    <property type="protein sequence ID" value="ATW24888.1"/>
    <property type="molecule type" value="Genomic_DNA"/>
</dbReference>
<feature type="domain" description="Fumarate lyase N-terminal" evidence="5">
    <location>
        <begin position="9"/>
        <end position="338"/>
    </location>
</feature>
<keyword evidence="8" id="KW-1185">Reference proteome</keyword>
<dbReference type="KEGG" id="fwa:DCMF_09000"/>
<dbReference type="PROSITE" id="PS00163">
    <property type="entry name" value="FUMARATE_LYASES"/>
    <property type="match status" value="1"/>
</dbReference>
<dbReference type="InterPro" id="IPR024083">
    <property type="entry name" value="Fumarase/histidase_N"/>
</dbReference>
<dbReference type="GO" id="GO:0006531">
    <property type="term" value="P:aspartate metabolic process"/>
    <property type="evidence" value="ECO:0007669"/>
    <property type="project" value="TreeGrafter"/>
</dbReference>
<dbReference type="InterPro" id="IPR008948">
    <property type="entry name" value="L-Aspartase-like"/>
</dbReference>
<gene>
    <name evidence="7" type="ORF">DCMF_09000</name>
</gene>
<dbReference type="Pfam" id="PF00206">
    <property type="entry name" value="Lyase_1"/>
    <property type="match status" value="1"/>
</dbReference>
<dbReference type="Pfam" id="PF10415">
    <property type="entry name" value="FumaraseC_C"/>
    <property type="match status" value="1"/>
</dbReference>
<dbReference type="GO" id="GO:0005829">
    <property type="term" value="C:cytosol"/>
    <property type="evidence" value="ECO:0007669"/>
    <property type="project" value="TreeGrafter"/>
</dbReference>
<evidence type="ECO:0000259" key="5">
    <source>
        <dbReference type="Pfam" id="PF00206"/>
    </source>
</evidence>
<dbReference type="PANTHER" id="PTHR42696:SF2">
    <property type="entry name" value="ASPARTATE AMMONIA-LYASE"/>
    <property type="match status" value="1"/>
</dbReference>
<evidence type="ECO:0000259" key="6">
    <source>
        <dbReference type="Pfam" id="PF10415"/>
    </source>
</evidence>
<dbReference type="FunFam" id="1.10.275.10:FF:000001">
    <property type="entry name" value="Fumarate hydratase, mitochondrial"/>
    <property type="match status" value="1"/>
</dbReference>
<reference evidence="7 8" key="1">
    <citation type="submission" date="2016-10" db="EMBL/GenBank/DDBJ databases">
        <title>Complete Genome Sequence of Peptococcaceae strain DCMF.</title>
        <authorList>
            <person name="Edwards R.J."/>
            <person name="Holland S.I."/>
            <person name="Deshpande N.P."/>
            <person name="Wong Y.K."/>
            <person name="Ertan H."/>
            <person name="Manefield M."/>
            <person name="Russell T.L."/>
            <person name="Lee M.J."/>
        </authorList>
    </citation>
    <scope>NUCLEOTIDE SEQUENCE [LARGE SCALE GENOMIC DNA]</scope>
    <source>
        <strain evidence="7 8">DCMF</strain>
    </source>
</reference>
<dbReference type="CDD" id="cd01357">
    <property type="entry name" value="Aspartase"/>
    <property type="match status" value="1"/>
</dbReference>
<keyword evidence="4 7" id="KW-0456">Lyase</keyword>
<dbReference type="Gene3D" id="1.10.275.10">
    <property type="entry name" value="Fumarase/aspartase (N-terminal domain)"/>
    <property type="match status" value="1"/>
</dbReference>
<dbReference type="Proteomes" id="UP000323521">
    <property type="component" value="Chromosome"/>
</dbReference>
<dbReference type="PRINTS" id="PR00149">
    <property type="entry name" value="FUMRATELYASE"/>
</dbReference>
<dbReference type="Gene3D" id="1.20.200.10">
    <property type="entry name" value="Fumarase/aspartase (Central domain)"/>
    <property type="match status" value="1"/>
</dbReference>
<evidence type="ECO:0000256" key="4">
    <source>
        <dbReference type="ARBA" id="ARBA00023239"/>
    </source>
</evidence>
<dbReference type="SUPFAM" id="SSF48557">
    <property type="entry name" value="L-aspartase-like"/>
    <property type="match status" value="1"/>
</dbReference>
<name>A0A3G1KR00_FORW1</name>
<dbReference type="FunFam" id="1.10.40.30:FF:000002">
    <property type="entry name" value="Fumarate hydratase class II"/>
    <property type="match status" value="1"/>
</dbReference>
<evidence type="ECO:0000256" key="2">
    <source>
        <dbReference type="ARBA" id="ARBA00012992"/>
    </source>
</evidence>
<dbReference type="InterPro" id="IPR000362">
    <property type="entry name" value="Fumarate_lyase_fam"/>
</dbReference>
<proteinExistence type="predicted"/>
<dbReference type="EC" id="4.3.1.1" evidence="2"/>
<dbReference type="PANTHER" id="PTHR42696">
    <property type="entry name" value="ASPARTATE AMMONIA-LYASE"/>
    <property type="match status" value="1"/>
</dbReference>
<dbReference type="FunFam" id="1.20.200.10:FF:000001">
    <property type="entry name" value="Fumarate hydratase, mitochondrial"/>
    <property type="match status" value="1"/>
</dbReference>